<dbReference type="CDD" id="cd01392">
    <property type="entry name" value="HTH_LacI"/>
    <property type="match status" value="1"/>
</dbReference>
<dbReference type="EMBL" id="JAIWIU010000051">
    <property type="protein sequence ID" value="MCA2016185.1"/>
    <property type="molecule type" value="Genomic_DNA"/>
</dbReference>
<dbReference type="Pfam" id="PF00356">
    <property type="entry name" value="LacI"/>
    <property type="match status" value="1"/>
</dbReference>
<evidence type="ECO:0000256" key="3">
    <source>
        <dbReference type="ARBA" id="ARBA00023163"/>
    </source>
</evidence>
<sequence>MRPSISDVAKHAGVSTATVSRVLNGSNSIRPHTRDKVQQAIDELGYTLPENNNAPKLFGNKLVMVLVPNIDNPFYSGIVKGIESTAKENGYAVILTNTQGESSLEKHYLDLLKQKQVSGVISLTPMMTQQTLPDEIQKLPWISCSEYNPESPVPYVSINHKQAAKDAVLYLVSKGHERVALVTSDSNYLYAQQREEGYRSALQDAGIPINEDYIQAMGDIDFPLGELAARRLLTQPEPPTAIFAVADMLAIGVMKAVYQMGKEIPKDIAVIGFDDLPLASMFIPSLTTIRQPTLDMGKTAMKMLMKKMAGEDVTSQIIHHTLMVRSSAK</sequence>
<dbReference type="SMART" id="SM00354">
    <property type="entry name" value="HTH_LACI"/>
    <property type="match status" value="1"/>
</dbReference>
<dbReference type="InterPro" id="IPR000843">
    <property type="entry name" value="HTH_LacI"/>
</dbReference>
<protein>
    <submittedName>
        <fullName evidence="5">LacI family DNA-binding transcriptional regulator</fullName>
    </submittedName>
</protein>
<dbReference type="PANTHER" id="PTHR30146:SF109">
    <property type="entry name" value="HTH-TYPE TRANSCRIPTIONAL REGULATOR GALS"/>
    <property type="match status" value="1"/>
</dbReference>
<name>A0ABS7YKH6_9VIBR</name>
<dbReference type="InterPro" id="IPR028082">
    <property type="entry name" value="Peripla_BP_I"/>
</dbReference>
<evidence type="ECO:0000313" key="5">
    <source>
        <dbReference type="EMBL" id="MCA2016185.1"/>
    </source>
</evidence>
<dbReference type="CDD" id="cd06284">
    <property type="entry name" value="PBP1_LacI-like"/>
    <property type="match status" value="1"/>
</dbReference>
<dbReference type="PRINTS" id="PR00036">
    <property type="entry name" value="HTHLACI"/>
</dbReference>
<gene>
    <name evidence="5" type="ORF">LDJ79_08695</name>
</gene>
<dbReference type="PROSITE" id="PS00356">
    <property type="entry name" value="HTH_LACI_1"/>
    <property type="match status" value="1"/>
</dbReference>
<dbReference type="RefSeq" id="WP_225250299.1">
    <property type="nucleotide sequence ID" value="NZ_JAIWIU010000051.1"/>
</dbReference>
<dbReference type="GO" id="GO:0003677">
    <property type="term" value="F:DNA binding"/>
    <property type="evidence" value="ECO:0007669"/>
    <property type="project" value="UniProtKB-KW"/>
</dbReference>
<keyword evidence="2 5" id="KW-0238">DNA-binding</keyword>
<evidence type="ECO:0000256" key="2">
    <source>
        <dbReference type="ARBA" id="ARBA00023125"/>
    </source>
</evidence>
<dbReference type="InterPro" id="IPR010982">
    <property type="entry name" value="Lambda_DNA-bd_dom_sf"/>
</dbReference>
<evidence type="ECO:0000313" key="6">
    <source>
        <dbReference type="Proteomes" id="UP001199044"/>
    </source>
</evidence>
<keyword evidence="1" id="KW-0805">Transcription regulation</keyword>
<dbReference type="SUPFAM" id="SSF47413">
    <property type="entry name" value="lambda repressor-like DNA-binding domains"/>
    <property type="match status" value="1"/>
</dbReference>
<dbReference type="Proteomes" id="UP001199044">
    <property type="component" value="Unassembled WGS sequence"/>
</dbReference>
<dbReference type="SUPFAM" id="SSF53822">
    <property type="entry name" value="Periplasmic binding protein-like I"/>
    <property type="match status" value="1"/>
</dbReference>
<dbReference type="PANTHER" id="PTHR30146">
    <property type="entry name" value="LACI-RELATED TRANSCRIPTIONAL REPRESSOR"/>
    <property type="match status" value="1"/>
</dbReference>
<accession>A0ABS7YKH6</accession>
<dbReference type="Pfam" id="PF00532">
    <property type="entry name" value="Peripla_BP_1"/>
    <property type="match status" value="1"/>
</dbReference>
<comment type="caution">
    <text evidence="5">The sequence shown here is derived from an EMBL/GenBank/DDBJ whole genome shotgun (WGS) entry which is preliminary data.</text>
</comment>
<proteinExistence type="predicted"/>
<evidence type="ECO:0000256" key="1">
    <source>
        <dbReference type="ARBA" id="ARBA00023015"/>
    </source>
</evidence>
<dbReference type="Gene3D" id="1.10.260.40">
    <property type="entry name" value="lambda repressor-like DNA-binding domains"/>
    <property type="match status" value="1"/>
</dbReference>
<organism evidence="5 6">
    <name type="scientific">Vibrio tritonius</name>
    <dbReference type="NCBI Taxonomy" id="1435069"/>
    <lineage>
        <taxon>Bacteria</taxon>
        <taxon>Pseudomonadati</taxon>
        <taxon>Pseudomonadota</taxon>
        <taxon>Gammaproteobacteria</taxon>
        <taxon>Vibrionales</taxon>
        <taxon>Vibrionaceae</taxon>
        <taxon>Vibrio</taxon>
    </lineage>
</organism>
<dbReference type="PROSITE" id="PS50932">
    <property type="entry name" value="HTH_LACI_2"/>
    <property type="match status" value="1"/>
</dbReference>
<keyword evidence="6" id="KW-1185">Reference proteome</keyword>
<keyword evidence="3" id="KW-0804">Transcription</keyword>
<reference evidence="6" key="1">
    <citation type="submission" date="2023-07" db="EMBL/GenBank/DDBJ databases">
        <title>Molecular identification of indigenous halophilic bacteria isolated from red sea cost, biodegradation of synthetic dyes and assessment of degraded metabolite toxicity.</title>
        <authorList>
            <person name="Chaieb K."/>
            <person name="Altayb H.N."/>
        </authorList>
    </citation>
    <scope>NUCLEOTIDE SEQUENCE [LARGE SCALE GENOMIC DNA]</scope>
    <source>
        <strain evidence="6">K20</strain>
    </source>
</reference>
<evidence type="ECO:0000259" key="4">
    <source>
        <dbReference type="PROSITE" id="PS50932"/>
    </source>
</evidence>
<dbReference type="Gene3D" id="3.40.50.2300">
    <property type="match status" value="2"/>
</dbReference>
<feature type="domain" description="HTH lacI-type" evidence="4">
    <location>
        <begin position="3"/>
        <end position="59"/>
    </location>
</feature>
<dbReference type="InterPro" id="IPR001761">
    <property type="entry name" value="Peripla_BP/Lac1_sug-bd_dom"/>
</dbReference>